<keyword evidence="3" id="KW-1185">Reference proteome</keyword>
<dbReference type="AlphaFoldDB" id="A0A1M4YLN9"/>
<dbReference type="OrthoDB" id="9764375at2"/>
<dbReference type="STRING" id="1346286.SAMN05444362_103201"/>
<dbReference type="Gene3D" id="3.10.350.10">
    <property type="entry name" value="LysM domain"/>
    <property type="match status" value="1"/>
</dbReference>
<dbReference type="Pfam" id="PF13472">
    <property type="entry name" value="Lipase_GDSL_2"/>
    <property type="match status" value="1"/>
</dbReference>
<protein>
    <submittedName>
        <fullName evidence="2">LysM repeat-containing protein</fullName>
    </submittedName>
</protein>
<dbReference type="InterPro" id="IPR051532">
    <property type="entry name" value="Ester_Hydrolysis_Enzymes"/>
</dbReference>
<dbReference type="GO" id="GO:0016788">
    <property type="term" value="F:hydrolase activity, acting on ester bonds"/>
    <property type="evidence" value="ECO:0007669"/>
    <property type="project" value="UniProtKB-ARBA"/>
</dbReference>
<evidence type="ECO:0000313" key="3">
    <source>
        <dbReference type="Proteomes" id="UP000184480"/>
    </source>
</evidence>
<dbReference type="Gene3D" id="3.40.50.1110">
    <property type="entry name" value="SGNH hydrolase"/>
    <property type="match status" value="2"/>
</dbReference>
<accession>A0A1M4YLN9</accession>
<sequence length="487" mass="55096">MIYRNTIVLLLIIWSLLDCRLVSASNDKGDDGYFYNLSQLETVFEKLLQLEQNKSGKLNIVHIGDSHIQADMLTDAIRQILQSRFGNGGYGFTFPYSLAKTNGAGYVKYKSDAVWNSRRNIYPVTDVSIGLSGIGLYTNNPNLRIRVEADPLYAFNSVKVLSTTTEPGFEVSFSEEKFIPKENNSREEVVLSTKVERDNPMVKAHIVQRGETLYRIALNNNTSVDRLKELNGLQSNVIKTGMTIILPDDNKAEAVLEEPHPEEIKVIEPPAPKKQKEAGVLSGMYFTETKDTILTNIAFIDSKDKRPEYNLSGIVLENDKPGVVYHSIGVNGAKVSDYNKYPLFFKQLPVLNPDLVIISLGTNESFGKWSAPYYMDQLHQLVQNIKNTNPNAVILVTTPPPSLFRRKNPNEFIEGYREAMVQSKEYVVWDLLSRLGGINAPKGKTLSDMMARDKVHYTKDGYEEQGRLFATDFLTAYDRYVKNRRVH</sequence>
<organism evidence="2 3">
    <name type="scientific">Dysgonomonas macrotermitis</name>
    <dbReference type="NCBI Taxonomy" id="1346286"/>
    <lineage>
        <taxon>Bacteria</taxon>
        <taxon>Pseudomonadati</taxon>
        <taxon>Bacteroidota</taxon>
        <taxon>Bacteroidia</taxon>
        <taxon>Bacteroidales</taxon>
        <taxon>Dysgonomonadaceae</taxon>
        <taxon>Dysgonomonas</taxon>
    </lineage>
</organism>
<dbReference type="InterPro" id="IPR018392">
    <property type="entry name" value="LysM"/>
</dbReference>
<dbReference type="SUPFAM" id="SSF54106">
    <property type="entry name" value="LysM domain"/>
    <property type="match status" value="1"/>
</dbReference>
<evidence type="ECO:0000313" key="2">
    <source>
        <dbReference type="EMBL" id="SHF06296.1"/>
    </source>
</evidence>
<dbReference type="PANTHER" id="PTHR30383">
    <property type="entry name" value="THIOESTERASE 1/PROTEASE 1/LYSOPHOSPHOLIPASE L1"/>
    <property type="match status" value="1"/>
</dbReference>
<dbReference type="PANTHER" id="PTHR30383:SF29">
    <property type="entry name" value="SGNH HYDROLASE-TYPE ESTERASE DOMAIN-CONTAINING PROTEIN"/>
    <property type="match status" value="1"/>
</dbReference>
<reference evidence="3" key="1">
    <citation type="submission" date="2016-11" db="EMBL/GenBank/DDBJ databases">
        <authorList>
            <person name="Varghese N."/>
            <person name="Submissions S."/>
        </authorList>
    </citation>
    <scope>NUCLEOTIDE SEQUENCE [LARGE SCALE GENOMIC DNA]</scope>
    <source>
        <strain evidence="3">DSM 27370</strain>
    </source>
</reference>
<dbReference type="SUPFAM" id="SSF52266">
    <property type="entry name" value="SGNH hydrolase"/>
    <property type="match status" value="1"/>
</dbReference>
<dbReference type="Proteomes" id="UP000184480">
    <property type="component" value="Unassembled WGS sequence"/>
</dbReference>
<evidence type="ECO:0000259" key="1">
    <source>
        <dbReference type="PROSITE" id="PS51782"/>
    </source>
</evidence>
<dbReference type="SMART" id="SM00257">
    <property type="entry name" value="LysM"/>
    <property type="match status" value="1"/>
</dbReference>
<proteinExistence type="predicted"/>
<gene>
    <name evidence="2" type="ORF">SAMN05444362_103201</name>
</gene>
<dbReference type="InterPro" id="IPR036514">
    <property type="entry name" value="SGNH_hydro_sf"/>
</dbReference>
<dbReference type="CDD" id="cd00118">
    <property type="entry name" value="LysM"/>
    <property type="match status" value="1"/>
</dbReference>
<dbReference type="PROSITE" id="PS51782">
    <property type="entry name" value="LYSM"/>
    <property type="match status" value="1"/>
</dbReference>
<dbReference type="RefSeq" id="WP_062177603.1">
    <property type="nucleotide sequence ID" value="NZ_BBXL01000003.1"/>
</dbReference>
<dbReference type="Pfam" id="PF01476">
    <property type="entry name" value="LysM"/>
    <property type="match status" value="1"/>
</dbReference>
<dbReference type="EMBL" id="FQUC01000003">
    <property type="protein sequence ID" value="SHF06296.1"/>
    <property type="molecule type" value="Genomic_DNA"/>
</dbReference>
<dbReference type="InterPro" id="IPR013830">
    <property type="entry name" value="SGNH_hydro"/>
</dbReference>
<feature type="domain" description="LysM" evidence="1">
    <location>
        <begin position="203"/>
        <end position="246"/>
    </location>
</feature>
<name>A0A1M4YLN9_9BACT</name>
<dbReference type="InterPro" id="IPR036779">
    <property type="entry name" value="LysM_dom_sf"/>
</dbReference>